<comment type="caution">
    <text evidence="2">The sequence shown here is derived from an EMBL/GenBank/DDBJ whole genome shotgun (WGS) entry which is preliminary data.</text>
</comment>
<dbReference type="RefSeq" id="WP_132584250.1">
    <property type="nucleotide sequence ID" value="NZ_SMAJ01000014.1"/>
</dbReference>
<dbReference type="GO" id="GO:0006355">
    <property type="term" value="P:regulation of DNA-templated transcription"/>
    <property type="evidence" value="ECO:0007669"/>
    <property type="project" value="InterPro"/>
</dbReference>
<keyword evidence="3" id="KW-1185">Reference proteome</keyword>
<gene>
    <name evidence="2" type="ORF">EDC26_11440</name>
</gene>
<dbReference type="PANTHER" id="PTHR40455">
    <property type="entry name" value="ANTITOXIN HIGA"/>
    <property type="match status" value="1"/>
</dbReference>
<dbReference type="Gene3D" id="1.10.260.40">
    <property type="entry name" value="lambda repressor-like DNA-binding domains"/>
    <property type="match status" value="1"/>
</dbReference>
<proteinExistence type="predicted"/>
<evidence type="ECO:0000313" key="2">
    <source>
        <dbReference type="EMBL" id="TCT03734.1"/>
    </source>
</evidence>
<evidence type="ECO:0000313" key="3">
    <source>
        <dbReference type="Proteomes" id="UP000295525"/>
    </source>
</evidence>
<dbReference type="EMBL" id="SMAJ01000014">
    <property type="protein sequence ID" value="TCT03734.1"/>
    <property type="molecule type" value="Genomic_DNA"/>
</dbReference>
<organism evidence="2 3">
    <name type="scientific">Paralcaligenes ureilyticus</name>
    <dbReference type="NCBI Taxonomy" id="627131"/>
    <lineage>
        <taxon>Bacteria</taxon>
        <taxon>Pseudomonadati</taxon>
        <taxon>Pseudomonadota</taxon>
        <taxon>Betaproteobacteria</taxon>
        <taxon>Burkholderiales</taxon>
        <taxon>Alcaligenaceae</taxon>
        <taxon>Paralcaligenes</taxon>
    </lineage>
</organism>
<protein>
    <submittedName>
        <fullName evidence="2">HTH-type transcriptional regulator/antitoxin HigA</fullName>
    </submittedName>
</protein>
<dbReference type="CDD" id="cd00093">
    <property type="entry name" value="HTH_XRE"/>
    <property type="match status" value="1"/>
</dbReference>
<name>A0A4R3LT24_9BURK</name>
<evidence type="ECO:0000259" key="1">
    <source>
        <dbReference type="PROSITE" id="PS50943"/>
    </source>
</evidence>
<accession>A0A4R3LT24</accession>
<dbReference type="SUPFAM" id="SSF47413">
    <property type="entry name" value="lambda repressor-like DNA-binding domains"/>
    <property type="match status" value="1"/>
</dbReference>
<dbReference type="GO" id="GO:0001046">
    <property type="term" value="F:core promoter sequence-specific DNA binding"/>
    <property type="evidence" value="ECO:0007669"/>
    <property type="project" value="TreeGrafter"/>
</dbReference>
<dbReference type="AlphaFoldDB" id="A0A4R3LT24"/>
<dbReference type="PROSITE" id="PS50943">
    <property type="entry name" value="HTH_CROC1"/>
    <property type="match status" value="1"/>
</dbReference>
<dbReference type="InterPro" id="IPR039060">
    <property type="entry name" value="Antitox_HigA"/>
</dbReference>
<feature type="domain" description="HTH cro/C1-type" evidence="1">
    <location>
        <begin position="90"/>
        <end position="142"/>
    </location>
</feature>
<sequence length="149" mass="16511">MEAVIPDLTKVARSYGEFRAVAGVGAIRNEADYDRALTLIEAILDETRDTPAREDAMHPLADLLDLLTAAAHEYEADHHAIPASSPRDVLRFLMDQHALTQSDLPEVGSQSVISEILAGRRMPNTRQITALVERFHVSADAFIERRDAH</sequence>
<dbReference type="PANTHER" id="PTHR40455:SF1">
    <property type="entry name" value="ANTITOXIN HIGA"/>
    <property type="match status" value="1"/>
</dbReference>
<dbReference type="SMART" id="SM00530">
    <property type="entry name" value="HTH_XRE"/>
    <property type="match status" value="1"/>
</dbReference>
<dbReference type="InterPro" id="IPR001387">
    <property type="entry name" value="Cro/C1-type_HTH"/>
</dbReference>
<dbReference type="InterPro" id="IPR010982">
    <property type="entry name" value="Lambda_DNA-bd_dom_sf"/>
</dbReference>
<reference evidence="2 3" key="1">
    <citation type="submission" date="2019-03" db="EMBL/GenBank/DDBJ databases">
        <title>Genomic Encyclopedia of Type Strains, Phase IV (KMG-IV): sequencing the most valuable type-strain genomes for metagenomic binning, comparative biology and taxonomic classification.</title>
        <authorList>
            <person name="Goeker M."/>
        </authorList>
    </citation>
    <scope>NUCLEOTIDE SEQUENCE [LARGE SCALE GENOMIC DNA]</scope>
    <source>
        <strain evidence="2 3">DSM 24591</strain>
    </source>
</reference>
<dbReference type="OrthoDB" id="9796786at2"/>
<dbReference type="Proteomes" id="UP000295525">
    <property type="component" value="Unassembled WGS sequence"/>
</dbReference>